<feature type="transmembrane region" description="Helical" evidence="1">
    <location>
        <begin position="20"/>
        <end position="41"/>
    </location>
</feature>
<evidence type="ECO:0000313" key="2">
    <source>
        <dbReference type="EMBL" id="CAG8623479.1"/>
    </source>
</evidence>
<reference evidence="2" key="1">
    <citation type="submission" date="2021-06" db="EMBL/GenBank/DDBJ databases">
        <authorList>
            <person name="Kallberg Y."/>
            <person name="Tangrot J."/>
            <person name="Rosling A."/>
        </authorList>
    </citation>
    <scope>NUCLEOTIDE SEQUENCE</scope>
    <source>
        <strain evidence="2">MT106</strain>
    </source>
</reference>
<evidence type="ECO:0000256" key="1">
    <source>
        <dbReference type="SAM" id="Phobius"/>
    </source>
</evidence>
<keyword evidence="1" id="KW-0812">Transmembrane</keyword>
<protein>
    <submittedName>
        <fullName evidence="2">8798_t:CDS:1</fullName>
    </submittedName>
</protein>
<evidence type="ECO:0000313" key="3">
    <source>
        <dbReference type="Proteomes" id="UP000789831"/>
    </source>
</evidence>
<name>A0A9N9D1H1_9GLOM</name>
<accession>A0A9N9D1H1</accession>
<keyword evidence="1" id="KW-1133">Transmembrane helix</keyword>
<keyword evidence="3" id="KW-1185">Reference proteome</keyword>
<keyword evidence="1" id="KW-0472">Membrane</keyword>
<feature type="non-terminal residue" evidence="2">
    <location>
        <position position="1"/>
    </location>
</feature>
<dbReference type="AlphaFoldDB" id="A0A9N9D1H1"/>
<proteinExistence type="predicted"/>
<dbReference type="Proteomes" id="UP000789831">
    <property type="component" value="Unassembled WGS sequence"/>
</dbReference>
<sequence>KEEMNYIQMNHPNYSLCMIFTFLILSIQIENIPISAMSLFLNSQKIKRDNENHFPLSPTIVDEIDTPLKSSIDADGTHGYIGLELNEDSVEVVDKNAKNDTLGGN</sequence>
<comment type="caution">
    <text evidence="2">The sequence shown here is derived from an EMBL/GenBank/DDBJ whole genome shotgun (WGS) entry which is preliminary data.</text>
</comment>
<organism evidence="2 3">
    <name type="scientific">Ambispora gerdemannii</name>
    <dbReference type="NCBI Taxonomy" id="144530"/>
    <lineage>
        <taxon>Eukaryota</taxon>
        <taxon>Fungi</taxon>
        <taxon>Fungi incertae sedis</taxon>
        <taxon>Mucoromycota</taxon>
        <taxon>Glomeromycotina</taxon>
        <taxon>Glomeromycetes</taxon>
        <taxon>Archaeosporales</taxon>
        <taxon>Ambisporaceae</taxon>
        <taxon>Ambispora</taxon>
    </lineage>
</organism>
<gene>
    <name evidence="2" type="ORF">AGERDE_LOCUS10171</name>
</gene>
<dbReference type="EMBL" id="CAJVPL010002968">
    <property type="protein sequence ID" value="CAG8623479.1"/>
    <property type="molecule type" value="Genomic_DNA"/>
</dbReference>